<dbReference type="InterPro" id="IPR017853">
    <property type="entry name" value="GH"/>
</dbReference>
<proteinExistence type="predicted"/>
<organism evidence="1 2">
    <name type="scientific">Kribbella antiqua</name>
    <dbReference type="NCBI Taxonomy" id="2512217"/>
    <lineage>
        <taxon>Bacteria</taxon>
        <taxon>Bacillati</taxon>
        <taxon>Actinomycetota</taxon>
        <taxon>Actinomycetes</taxon>
        <taxon>Propionibacteriales</taxon>
        <taxon>Kribbellaceae</taxon>
        <taxon>Kribbella</taxon>
    </lineage>
</organism>
<dbReference type="InterPro" id="IPR024778">
    <property type="entry name" value="Put_cellulase"/>
</dbReference>
<dbReference type="Pfam" id="PF12876">
    <property type="entry name" value="Cellulase-like"/>
    <property type="match status" value="1"/>
</dbReference>
<comment type="caution">
    <text evidence="1">The sequence shown here is derived from an EMBL/GenBank/DDBJ whole genome shotgun (WGS) entry which is preliminary data.</text>
</comment>
<evidence type="ECO:0000313" key="2">
    <source>
        <dbReference type="Proteomes" id="UP000295573"/>
    </source>
</evidence>
<dbReference type="SUPFAM" id="SSF51445">
    <property type="entry name" value="(Trans)glycosidases"/>
    <property type="match status" value="1"/>
</dbReference>
<dbReference type="RefSeq" id="WP_132147481.1">
    <property type="nucleotide sequence ID" value="NZ_SLWR01000003.1"/>
</dbReference>
<evidence type="ECO:0000313" key="1">
    <source>
        <dbReference type="EMBL" id="TCO49499.1"/>
    </source>
</evidence>
<dbReference type="OrthoDB" id="188932at2"/>
<reference evidence="1 2" key="1">
    <citation type="journal article" date="2015" name="Stand. Genomic Sci.">
        <title>Genomic Encyclopedia of Bacterial and Archaeal Type Strains, Phase III: the genomes of soil and plant-associated and newly described type strains.</title>
        <authorList>
            <person name="Whitman W.B."/>
            <person name="Woyke T."/>
            <person name="Klenk H.P."/>
            <person name="Zhou Y."/>
            <person name="Lilburn T.G."/>
            <person name="Beck B.J."/>
            <person name="De Vos P."/>
            <person name="Vandamme P."/>
            <person name="Eisen J.A."/>
            <person name="Garrity G."/>
            <person name="Hugenholtz P."/>
            <person name="Kyrpides N.C."/>
        </authorList>
    </citation>
    <scope>NUCLEOTIDE SEQUENCE [LARGE SCALE GENOMIC DNA]</scope>
    <source>
        <strain evidence="1 2">VKM Ac-2541</strain>
    </source>
</reference>
<dbReference type="AlphaFoldDB" id="A0A4R2IZZ1"/>
<keyword evidence="2" id="KW-1185">Reference proteome</keyword>
<name>A0A4R2IZZ1_9ACTN</name>
<gene>
    <name evidence="1" type="ORF">EV646_103481</name>
</gene>
<accession>A0A4R2IZZ1</accession>
<protein>
    <submittedName>
        <fullName evidence="1">Sugar-binding cellulase-like protein</fullName>
    </submittedName>
</protein>
<sequence length="370" mass="42243">MRLTDLTHPLAITMWDFSWLERRWIGGGFEDWGRALDELRERGYDAVRIDAFPHLLATDPDREWDLVPVWTEHDWGAPAPVRVQSIRSALIEFIGACRDRDLKVGLSSWYREDTADVRMRYNTPMLQADCWIATLDTIVGAGLGDQILYVDLANEWPISLFNPFAYSDGVAAETVSRAALGPWMDEAIGAVRSKHPDFDYCFSFATELTTLAEQDLKSFDLLEPHLWMTTLETSDFYDRIGYDLASSHNDRNSYLQLQHASAEYNRDPSHWQQALADSIHHTAAWSRDTGVPLITTECWSIVNWKDWPGLDWTWVKDLGLFGVQVAAQTGRWSAIASSNFCAPQFRGMWSDVTWHQQVTEVIHQAALPTT</sequence>
<dbReference type="Proteomes" id="UP000295573">
    <property type="component" value="Unassembled WGS sequence"/>
</dbReference>
<dbReference type="Gene3D" id="3.20.20.80">
    <property type="entry name" value="Glycosidases"/>
    <property type="match status" value="1"/>
</dbReference>
<dbReference type="EMBL" id="SLWR01000003">
    <property type="protein sequence ID" value="TCO49499.1"/>
    <property type="molecule type" value="Genomic_DNA"/>
</dbReference>